<name>A0A7U9TIL0_9MOLU</name>
<protein>
    <submittedName>
        <fullName evidence="3">SAM-dependent methyltransferase</fullName>
    </submittedName>
</protein>
<feature type="domain" description="Methyltransferase" evidence="2">
    <location>
        <begin position="34"/>
        <end position="122"/>
    </location>
</feature>
<evidence type="ECO:0000259" key="2">
    <source>
        <dbReference type="Pfam" id="PF13649"/>
    </source>
</evidence>
<keyword evidence="3" id="KW-0489">Methyltransferase</keyword>
<reference evidence="3" key="1">
    <citation type="submission" date="2021-01" db="EMBL/GenBank/DDBJ databases">
        <title>Draft genome sequence of Acholeplasmataceae bacterium strain Mahy22.</title>
        <authorList>
            <person name="Watanabe M."/>
            <person name="Kojima H."/>
            <person name="Fukui M."/>
        </authorList>
    </citation>
    <scope>NUCLEOTIDE SEQUENCE</scope>
    <source>
        <strain evidence="3">Mahy22</strain>
    </source>
</reference>
<keyword evidence="1" id="KW-0808">Transferase</keyword>
<dbReference type="EMBL" id="AP024412">
    <property type="protein sequence ID" value="BCR35879.1"/>
    <property type="molecule type" value="Genomic_DNA"/>
</dbReference>
<keyword evidence="4" id="KW-1185">Reference proteome</keyword>
<dbReference type="GO" id="GO:0008168">
    <property type="term" value="F:methyltransferase activity"/>
    <property type="evidence" value="ECO:0007669"/>
    <property type="project" value="UniProtKB-KW"/>
</dbReference>
<evidence type="ECO:0000256" key="1">
    <source>
        <dbReference type="ARBA" id="ARBA00022679"/>
    </source>
</evidence>
<dbReference type="InterPro" id="IPR029063">
    <property type="entry name" value="SAM-dependent_MTases_sf"/>
</dbReference>
<sequence>MYQLLSSYYDKLFKFNPKLKDFVFPYITKQKHALDLGCGTGRLTHMIHTLDMNAYGIDLDHHMIDMARSKYPNLSFEVTDILEYMDHSNQMYDLITCFGNTIVHLDYASIHHLFRQIKLHLDKNKYFIVQLLNYTKILIEKPDSLPDLSDDHVLLKRNYIYYKDHITFETILFKDDDIFNLGSATLYPYTHLALIDIGKQYGFEVELFGKPDFASYQYDDSHVYIVFKNI</sequence>
<gene>
    <name evidence="3" type="ORF">MPAN_007720</name>
</gene>
<evidence type="ECO:0000313" key="4">
    <source>
        <dbReference type="Proteomes" id="UP000620133"/>
    </source>
</evidence>
<evidence type="ECO:0000313" key="3">
    <source>
        <dbReference type="EMBL" id="BCR35879.1"/>
    </source>
</evidence>
<dbReference type="Pfam" id="PF13649">
    <property type="entry name" value="Methyltransf_25"/>
    <property type="match status" value="1"/>
</dbReference>
<dbReference type="CDD" id="cd02440">
    <property type="entry name" value="AdoMet_MTases"/>
    <property type="match status" value="1"/>
</dbReference>
<dbReference type="RefSeq" id="WP_176238710.1">
    <property type="nucleotide sequence ID" value="NZ_AP024412.1"/>
</dbReference>
<dbReference type="PANTHER" id="PTHR43861:SF6">
    <property type="entry name" value="METHYLTRANSFERASE TYPE 11"/>
    <property type="match status" value="1"/>
</dbReference>
<proteinExistence type="predicted"/>
<dbReference type="GO" id="GO:0032259">
    <property type="term" value="P:methylation"/>
    <property type="evidence" value="ECO:0007669"/>
    <property type="project" value="UniProtKB-KW"/>
</dbReference>
<dbReference type="Gene3D" id="3.40.50.150">
    <property type="entry name" value="Vaccinia Virus protein VP39"/>
    <property type="match status" value="1"/>
</dbReference>
<accession>A0A7U9TIL0</accession>
<organism evidence="3 4">
    <name type="scientific">Mariniplasma anaerobium</name>
    <dbReference type="NCBI Taxonomy" id="2735436"/>
    <lineage>
        <taxon>Bacteria</taxon>
        <taxon>Bacillati</taxon>
        <taxon>Mycoplasmatota</taxon>
        <taxon>Mollicutes</taxon>
        <taxon>Acholeplasmatales</taxon>
        <taxon>Acholeplasmataceae</taxon>
        <taxon>Mariniplasma</taxon>
    </lineage>
</organism>
<dbReference type="InterPro" id="IPR041698">
    <property type="entry name" value="Methyltransf_25"/>
</dbReference>
<dbReference type="PANTHER" id="PTHR43861">
    <property type="entry name" value="TRANS-ACONITATE 2-METHYLTRANSFERASE-RELATED"/>
    <property type="match status" value="1"/>
</dbReference>
<dbReference type="SUPFAM" id="SSF53335">
    <property type="entry name" value="S-adenosyl-L-methionine-dependent methyltransferases"/>
    <property type="match status" value="1"/>
</dbReference>
<dbReference type="KEGG" id="manr:MPAN_007720"/>
<dbReference type="Proteomes" id="UP000620133">
    <property type="component" value="Chromosome"/>
</dbReference>
<dbReference type="AlphaFoldDB" id="A0A7U9TIL0"/>